<feature type="compositionally biased region" description="Polar residues" evidence="1">
    <location>
        <begin position="501"/>
        <end position="510"/>
    </location>
</feature>
<accession>A0A6P8XUR7</accession>
<dbReference type="RefSeq" id="XP_034230693.1">
    <property type="nucleotide sequence ID" value="XM_034374802.1"/>
</dbReference>
<sequence length="619" mass="69415">MDSDPVKDSTVLRQLAVGVSSELEEIMKETADIQEQIKETRASLDTVNKENARLKTLSEFRDKEISLLQAKNESLERQITEYTDVIRPQLLNELKQVKENAKAKEKKYRDMIEKYEKIWAQYEEKYNKWPRVAERNALAEKVRLARMELSKKKEEAKELRTRAEQVYEAKVQRLEALKQKCLQCYAENQEAIQKRQQLEQKAEEIRARVALKRVAHQQRLEEEKQQRDEELQKQNQEKVESESTSANPGISSTFKLRSINIPVLKLNFDTPITARELSSFSQGSSIFRSSLASTSQGEGYGLKSASQPMLPTSSTASQLIETPTLTSAGENAQPTKAIINSDAKQHISKKVTESGAGNVNLKELVLPQQKMIEKPKSIREVNNVICSSPSSKREAILSTDNIAAKLKETMRPNLNVSEDVNKTLGPTLMTQSSRALEVDVAASTSEVDLFTQEYRISHQDTIEAIGIEEPEPVKVDNVNSIHQDSNKNMDQEKPSELADFTGNSSDLSRSGENDNAPLEDDNGFDFNAEYGDEMYSLQSPPAFEPVMSPVHAGFESSPSKDSEEAQSEIQDPEQPSAFSAFSFFSNKPATTNIFGGQSSSEQSGGENKKQSTSNFSFLF</sequence>
<proteinExistence type="predicted"/>
<dbReference type="Proteomes" id="UP000515158">
    <property type="component" value="Unplaced"/>
</dbReference>
<dbReference type="OrthoDB" id="10685856at2759"/>
<name>A0A6P8XUR7_THRPL</name>
<evidence type="ECO:0000313" key="2">
    <source>
        <dbReference type="Proteomes" id="UP000515158"/>
    </source>
</evidence>
<organism evidence="3">
    <name type="scientific">Thrips palmi</name>
    <name type="common">Melon thrips</name>
    <dbReference type="NCBI Taxonomy" id="161013"/>
    <lineage>
        <taxon>Eukaryota</taxon>
        <taxon>Metazoa</taxon>
        <taxon>Ecdysozoa</taxon>
        <taxon>Arthropoda</taxon>
        <taxon>Hexapoda</taxon>
        <taxon>Insecta</taxon>
        <taxon>Pterygota</taxon>
        <taxon>Neoptera</taxon>
        <taxon>Paraneoptera</taxon>
        <taxon>Thysanoptera</taxon>
        <taxon>Terebrantia</taxon>
        <taxon>Thripoidea</taxon>
        <taxon>Thripidae</taxon>
        <taxon>Thrips</taxon>
    </lineage>
</organism>
<feature type="compositionally biased region" description="Polar residues" evidence="1">
    <location>
        <begin position="242"/>
        <end position="251"/>
    </location>
</feature>
<keyword evidence="2" id="KW-1185">Reference proteome</keyword>
<feature type="region of interest" description="Disordered" evidence="1">
    <location>
        <begin position="219"/>
        <end position="251"/>
    </location>
</feature>
<feature type="compositionally biased region" description="Polar residues" evidence="1">
    <location>
        <begin position="610"/>
        <end position="619"/>
    </location>
</feature>
<feature type="compositionally biased region" description="Basic and acidic residues" evidence="1">
    <location>
        <begin position="219"/>
        <end position="241"/>
    </location>
</feature>
<evidence type="ECO:0000256" key="1">
    <source>
        <dbReference type="SAM" id="MobiDB-lite"/>
    </source>
</evidence>
<dbReference type="KEGG" id="tpal:117639279"/>
<gene>
    <name evidence="3" type="primary">LOC117639279</name>
</gene>
<protein>
    <submittedName>
        <fullName evidence="3">Plectin-like isoform X1</fullName>
    </submittedName>
</protein>
<reference evidence="3" key="1">
    <citation type="submission" date="2025-08" db="UniProtKB">
        <authorList>
            <consortium name="RefSeq"/>
        </authorList>
    </citation>
    <scope>IDENTIFICATION</scope>
    <source>
        <tissue evidence="3">Total insect</tissue>
    </source>
</reference>
<evidence type="ECO:0000313" key="3">
    <source>
        <dbReference type="RefSeq" id="XP_034230693.1"/>
    </source>
</evidence>
<feature type="compositionally biased region" description="Low complexity" evidence="1">
    <location>
        <begin position="595"/>
        <end position="605"/>
    </location>
</feature>
<dbReference type="GeneID" id="117639279"/>
<feature type="region of interest" description="Disordered" evidence="1">
    <location>
        <begin position="483"/>
        <end position="579"/>
    </location>
</feature>
<dbReference type="AlphaFoldDB" id="A0A6P8XUR7"/>
<feature type="region of interest" description="Disordered" evidence="1">
    <location>
        <begin position="591"/>
        <end position="619"/>
    </location>
</feature>
<dbReference type="InParanoid" id="A0A6P8XUR7"/>
<feature type="compositionally biased region" description="Basic and acidic residues" evidence="1">
    <location>
        <begin position="484"/>
        <end position="496"/>
    </location>
</feature>